<dbReference type="Proteomes" id="UP000309997">
    <property type="component" value="Unassembled WGS sequence"/>
</dbReference>
<dbReference type="EMBL" id="RCHU02000006">
    <property type="protein sequence ID" value="KAL3585429.1"/>
    <property type="molecule type" value="Genomic_DNA"/>
</dbReference>
<protein>
    <submittedName>
        <fullName evidence="1">Uncharacterized protein</fullName>
    </submittedName>
</protein>
<accession>A0ACC4C1R4</accession>
<organism evidence="1 2">
    <name type="scientific">Populus alba</name>
    <name type="common">White poplar</name>
    <dbReference type="NCBI Taxonomy" id="43335"/>
    <lineage>
        <taxon>Eukaryota</taxon>
        <taxon>Viridiplantae</taxon>
        <taxon>Streptophyta</taxon>
        <taxon>Embryophyta</taxon>
        <taxon>Tracheophyta</taxon>
        <taxon>Spermatophyta</taxon>
        <taxon>Magnoliopsida</taxon>
        <taxon>eudicotyledons</taxon>
        <taxon>Gunneridae</taxon>
        <taxon>Pentapetalae</taxon>
        <taxon>rosids</taxon>
        <taxon>fabids</taxon>
        <taxon>Malpighiales</taxon>
        <taxon>Salicaceae</taxon>
        <taxon>Saliceae</taxon>
        <taxon>Populus</taxon>
    </lineage>
</organism>
<evidence type="ECO:0000313" key="2">
    <source>
        <dbReference type="Proteomes" id="UP000309997"/>
    </source>
</evidence>
<evidence type="ECO:0000313" key="1">
    <source>
        <dbReference type="EMBL" id="KAL3585429.1"/>
    </source>
</evidence>
<gene>
    <name evidence="1" type="ORF">D5086_012296</name>
</gene>
<reference evidence="1 2" key="1">
    <citation type="journal article" date="2024" name="Plant Biotechnol. J.">
        <title>Genome and CRISPR/Cas9 system of a widespread forest tree (Populus alba) in the world.</title>
        <authorList>
            <person name="Liu Y.J."/>
            <person name="Jiang P.F."/>
            <person name="Han X.M."/>
            <person name="Li X.Y."/>
            <person name="Wang H.M."/>
            <person name="Wang Y.J."/>
            <person name="Wang X.X."/>
            <person name="Zeng Q.Y."/>
        </authorList>
    </citation>
    <scope>NUCLEOTIDE SEQUENCE [LARGE SCALE GENOMIC DNA]</scope>
    <source>
        <strain evidence="2">cv. PAL-ZL1</strain>
    </source>
</reference>
<comment type="caution">
    <text evidence="1">The sequence shown here is derived from an EMBL/GenBank/DDBJ whole genome shotgun (WGS) entry which is preliminary data.</text>
</comment>
<name>A0ACC4C1R4_POPAL</name>
<proteinExistence type="predicted"/>
<sequence>MPSIIEGAEEVAGNRKEKHSLSIEVTTSQQSGTAISTKSPSPERAALIESRNPTTLSKGAGAGAGLIPLREQMPRRNLPVAGREGNSRGQQTSVSSLMTLQQAGPIRPVPAEMATKISLEHPGIIVRGKKHGGVGIFWANPDGINVPMHKNPNRIAMVCVDIVYKANRNFFLGVLLLLFLKCLTILWIV</sequence>
<keyword evidence="2" id="KW-1185">Reference proteome</keyword>